<dbReference type="SUPFAM" id="SSF57889">
    <property type="entry name" value="Cysteine-rich domain"/>
    <property type="match status" value="1"/>
</dbReference>
<dbReference type="AlphaFoldDB" id="A0A7J8YBQ2"/>
<gene>
    <name evidence="5" type="ORF">Goari_003511</name>
</gene>
<dbReference type="InterPro" id="IPR002219">
    <property type="entry name" value="PKC_DAG/PE"/>
</dbReference>
<dbReference type="InterPro" id="IPR046349">
    <property type="entry name" value="C1-like_sf"/>
</dbReference>
<keyword evidence="2" id="KW-0677">Repeat</keyword>
<evidence type="ECO:0000256" key="1">
    <source>
        <dbReference type="ARBA" id="ARBA00022723"/>
    </source>
</evidence>
<feature type="non-terminal residue" evidence="5">
    <location>
        <position position="1"/>
    </location>
</feature>
<protein>
    <recommendedName>
        <fullName evidence="4">Phorbol-ester/DAG-type domain-containing protein</fullName>
    </recommendedName>
</protein>
<accession>A0A7J8YBQ2</accession>
<organism evidence="5 6">
    <name type="scientific">Gossypium aridum</name>
    <name type="common">American cotton</name>
    <name type="synonym">Erioxylum aridum</name>
    <dbReference type="NCBI Taxonomy" id="34290"/>
    <lineage>
        <taxon>Eukaryota</taxon>
        <taxon>Viridiplantae</taxon>
        <taxon>Streptophyta</taxon>
        <taxon>Embryophyta</taxon>
        <taxon>Tracheophyta</taxon>
        <taxon>Spermatophyta</taxon>
        <taxon>Magnoliopsida</taxon>
        <taxon>eudicotyledons</taxon>
        <taxon>Gunneridae</taxon>
        <taxon>Pentapetalae</taxon>
        <taxon>rosids</taxon>
        <taxon>malvids</taxon>
        <taxon>Malvales</taxon>
        <taxon>Malvaceae</taxon>
        <taxon>Malvoideae</taxon>
        <taxon>Gossypium</taxon>
    </lineage>
</organism>
<name>A0A7J8YBQ2_GOSAI</name>
<reference evidence="5 6" key="1">
    <citation type="journal article" date="2019" name="Genome Biol. Evol.">
        <title>Insights into the evolution of the New World diploid cottons (Gossypium, subgenus Houzingenia) based on genome sequencing.</title>
        <authorList>
            <person name="Grover C.E."/>
            <person name="Arick M.A. 2nd"/>
            <person name="Thrash A."/>
            <person name="Conover J.L."/>
            <person name="Sanders W.S."/>
            <person name="Peterson D.G."/>
            <person name="Frelichowski J.E."/>
            <person name="Scheffler J.A."/>
            <person name="Scheffler B.E."/>
            <person name="Wendel J.F."/>
        </authorList>
    </citation>
    <scope>NUCLEOTIDE SEQUENCE [LARGE SCALE GENOMIC DNA]</scope>
    <source>
        <strain evidence="5">185</strain>
        <tissue evidence="5">Leaf</tissue>
    </source>
</reference>
<feature type="domain" description="Phorbol-ester/DAG-type" evidence="4">
    <location>
        <begin position="75"/>
        <end position="123"/>
    </location>
</feature>
<dbReference type="PANTHER" id="PTHR32410:SF165">
    <property type="entry name" value="C1 DOMAIN FAMILY PROTEIN, PUTATIVE-RELATED"/>
    <property type="match status" value="1"/>
</dbReference>
<dbReference type="InterPro" id="IPR053192">
    <property type="entry name" value="Vacuole_Formation_Reg"/>
</dbReference>
<evidence type="ECO:0000259" key="4">
    <source>
        <dbReference type="PROSITE" id="PS50081"/>
    </source>
</evidence>
<sequence length="151" mass="17124">MACGSYNCSKCKFIIHVNCALEDALCYYKILKDDFDKLLNAMLEVGTMNPSFSVRNMIKVGEKMINIEIEHFSHQHNLVLNDEVKERRYCDGCSRLILTSFYCCLECDFFLHKSCAELPRKKQILAEDTNTFFSSTAGVLGGTVMLVVAVL</sequence>
<keyword evidence="1" id="KW-0479">Metal-binding</keyword>
<dbReference type="Pfam" id="PF03107">
    <property type="entry name" value="C1_2"/>
    <property type="match status" value="1"/>
</dbReference>
<dbReference type="InterPro" id="IPR004146">
    <property type="entry name" value="DC1"/>
</dbReference>
<evidence type="ECO:0000313" key="5">
    <source>
        <dbReference type="EMBL" id="MBA0696998.1"/>
    </source>
</evidence>
<keyword evidence="6" id="KW-1185">Reference proteome</keyword>
<dbReference type="PROSITE" id="PS50081">
    <property type="entry name" value="ZF_DAG_PE_2"/>
    <property type="match status" value="1"/>
</dbReference>
<dbReference type="GO" id="GO:0046872">
    <property type="term" value="F:metal ion binding"/>
    <property type="evidence" value="ECO:0007669"/>
    <property type="project" value="UniProtKB-KW"/>
</dbReference>
<dbReference type="Gene3D" id="3.30.60.20">
    <property type="match status" value="1"/>
</dbReference>
<dbReference type="EMBL" id="JABFAA010000011">
    <property type="protein sequence ID" value="MBA0696998.1"/>
    <property type="molecule type" value="Genomic_DNA"/>
</dbReference>
<proteinExistence type="predicted"/>
<evidence type="ECO:0000313" key="6">
    <source>
        <dbReference type="Proteomes" id="UP000593577"/>
    </source>
</evidence>
<keyword evidence="3" id="KW-0862">Zinc</keyword>
<comment type="caution">
    <text evidence="5">The sequence shown here is derived from an EMBL/GenBank/DDBJ whole genome shotgun (WGS) entry which is preliminary data.</text>
</comment>
<evidence type="ECO:0000256" key="3">
    <source>
        <dbReference type="ARBA" id="ARBA00022833"/>
    </source>
</evidence>
<dbReference type="Proteomes" id="UP000593577">
    <property type="component" value="Unassembled WGS sequence"/>
</dbReference>
<dbReference type="PANTHER" id="PTHR32410">
    <property type="entry name" value="CYSTEINE/HISTIDINE-RICH C1 DOMAIN FAMILY PROTEIN"/>
    <property type="match status" value="1"/>
</dbReference>
<evidence type="ECO:0000256" key="2">
    <source>
        <dbReference type="ARBA" id="ARBA00022737"/>
    </source>
</evidence>